<proteinExistence type="predicted"/>
<dbReference type="PANTHER" id="PTHR32182">
    <property type="entry name" value="DNA REPLICATION AND REPAIR PROTEIN RECF"/>
    <property type="match status" value="1"/>
</dbReference>
<evidence type="ECO:0000259" key="1">
    <source>
        <dbReference type="Pfam" id="PF13166"/>
    </source>
</evidence>
<dbReference type="GO" id="GO:0000731">
    <property type="term" value="P:DNA synthesis involved in DNA repair"/>
    <property type="evidence" value="ECO:0007669"/>
    <property type="project" value="TreeGrafter"/>
</dbReference>
<dbReference type="SUPFAM" id="SSF52540">
    <property type="entry name" value="P-loop containing nucleoside triphosphate hydrolases"/>
    <property type="match status" value="1"/>
</dbReference>
<dbReference type="PANTHER" id="PTHR32182:SF0">
    <property type="entry name" value="DNA REPLICATION AND REPAIR PROTEIN RECF"/>
    <property type="match status" value="1"/>
</dbReference>
<dbReference type="InterPro" id="IPR026866">
    <property type="entry name" value="CR006_AAA"/>
</dbReference>
<evidence type="ECO:0000313" key="3">
    <source>
        <dbReference type="Proteomes" id="UP000280350"/>
    </source>
</evidence>
<dbReference type="Proteomes" id="UP000280350">
    <property type="component" value="Unassembled WGS sequence"/>
</dbReference>
<evidence type="ECO:0000313" key="2">
    <source>
        <dbReference type="EMBL" id="RML81915.1"/>
    </source>
</evidence>
<gene>
    <name evidence="2" type="ORF">ALQ89_06472</name>
</gene>
<accession>A0AAX1VW54</accession>
<name>A0AAX1VW54_PSEAJ</name>
<dbReference type="Gene3D" id="3.40.50.300">
    <property type="entry name" value="P-loop containing nucleotide triphosphate hydrolases"/>
    <property type="match status" value="1"/>
</dbReference>
<organism evidence="2 3">
    <name type="scientific">Pseudomonas amygdali pv. tabaci</name>
    <name type="common">Pseudomonas syringae pv. tabaci</name>
    <dbReference type="NCBI Taxonomy" id="322"/>
    <lineage>
        <taxon>Bacteria</taxon>
        <taxon>Pseudomonadati</taxon>
        <taxon>Pseudomonadota</taxon>
        <taxon>Gammaproteobacteria</taxon>
        <taxon>Pseudomonadales</taxon>
        <taxon>Pseudomonadaceae</taxon>
        <taxon>Pseudomonas</taxon>
        <taxon>Pseudomonas amygdali</taxon>
    </lineage>
</organism>
<dbReference type="InterPro" id="IPR027417">
    <property type="entry name" value="P-loop_NTPase"/>
</dbReference>
<sequence>MEKWSMDMAIYEEVLAWADRLPPWRQDALRRLCIQGAWNEADLEEILDLAKQHHGIRSAMEPAPEPIRFAADHFPAEAYRDRTVVLTSLHTLVDVGKIPSDQALTFQLQGLTIIYGGNGAGKSGYARVLKQACRARSPGTVYANAYDPNYQQLIPCATIDFELDNAPLQAIWSGQRGHVPRPELRGISVFDSDCARHYLQTREAATFQPSALAYLQQLANGLNQALRPRLQAEIAGLATDITPFNVIPADTVAGQTIHPIGPTTDLTRARALAILNADEQAELTRLPQEISEADPTARATNLDNAAIRVDELANSIAMAANIVSDGAIGSAQSAHRSLVEAEAAEVAASALLQSEDATQLLPGTGQGQWALLFNAAREYSTSTAYPGHAFPVTDEGGVCVLCQQELTPEAKDRLQRFDRYIRDRAAEAAQVARNAWQQTVRDVNQATVTLTVSPVMFESLGARIATLPDEIRTFQDDLAARLQWLRAAVADGEWLDRPIYRVATPTASLHQVAEVLRVEAVRLRGNLDAAALAAKRLRLKELEARRLLSEHIESIARVTENLALRAKLQRCLEDIGGTRSISVLAGQLSRRYVSEALAGRMNDELNRLDLYHIRAGVSSTGDAGSVRLGIQLHECQLDPHLVLSEAEQRMCALAYFFAELHQSGSTSGIVFDDPVSSLDHNHRTAVARRVVEESAGRQVIVFTHDAVFFGELLTFCQDAQLAPEVRSINYRAEGPGYIDAGLPYDMRKHRERIAHHRTDQQRIAAIFNNPPGDDERLAMRNAYDDLRVTIEVGIEDTILNETVVRFRDGISVGRLNGVMSVQEAHYLEVQRLHDKCCRNVRAHSHAAGQQRAVTQPDELLRDIEAVNTLFQDIRRRRG</sequence>
<protein>
    <submittedName>
        <fullName evidence="2">Orf15</fullName>
    </submittedName>
</protein>
<dbReference type="AlphaFoldDB" id="A0AAX1VW54"/>
<dbReference type="Pfam" id="PF13166">
    <property type="entry name" value="AAA_13"/>
    <property type="match status" value="1"/>
</dbReference>
<comment type="caution">
    <text evidence="2">The sequence shown here is derived from an EMBL/GenBank/DDBJ whole genome shotgun (WGS) entry which is preliminary data.</text>
</comment>
<dbReference type="EMBL" id="RBNX01000095">
    <property type="protein sequence ID" value="RML81915.1"/>
    <property type="molecule type" value="Genomic_DNA"/>
</dbReference>
<reference evidence="2 3" key="1">
    <citation type="submission" date="2018-08" db="EMBL/GenBank/DDBJ databases">
        <title>Recombination of ecologically and evolutionarily significant loci maintains genetic cohesion in the Pseudomonas syringae species complex.</title>
        <authorList>
            <person name="Dillon M."/>
            <person name="Thakur S."/>
            <person name="Almeida R.N.D."/>
            <person name="Weir B.S."/>
            <person name="Guttman D.S."/>
        </authorList>
    </citation>
    <scope>NUCLEOTIDE SEQUENCE [LARGE SCALE GENOMIC DNA]</scope>
    <source>
        <strain evidence="2 3">ICMP 2851</strain>
    </source>
</reference>
<dbReference type="GO" id="GO:0006302">
    <property type="term" value="P:double-strand break repair"/>
    <property type="evidence" value="ECO:0007669"/>
    <property type="project" value="TreeGrafter"/>
</dbReference>
<feature type="domain" description="Protein CR006 P-loop" evidence="1">
    <location>
        <begin position="639"/>
        <end position="712"/>
    </location>
</feature>